<dbReference type="GO" id="GO:0005634">
    <property type="term" value="C:nucleus"/>
    <property type="evidence" value="ECO:0007669"/>
    <property type="project" value="TreeGrafter"/>
</dbReference>
<dbReference type="SUPFAM" id="SSF48371">
    <property type="entry name" value="ARM repeat"/>
    <property type="match status" value="2"/>
</dbReference>
<feature type="domain" description="FAT" evidence="13">
    <location>
        <begin position="437"/>
        <end position="970"/>
    </location>
</feature>
<evidence type="ECO:0000259" key="13">
    <source>
        <dbReference type="PROSITE" id="PS51189"/>
    </source>
</evidence>
<accession>A0AA35QWD0</accession>
<dbReference type="FunFam" id="1.20.120.150:FF:000001">
    <property type="entry name" value="Serine/threonine-protein kinase TOR"/>
    <property type="match status" value="1"/>
</dbReference>
<dbReference type="SUPFAM" id="SSF56112">
    <property type="entry name" value="Protein kinase-like (PK-like)"/>
    <property type="match status" value="1"/>
</dbReference>
<evidence type="ECO:0000256" key="10">
    <source>
        <dbReference type="PROSITE-ProRule" id="PRU00103"/>
    </source>
</evidence>
<dbReference type="InterPro" id="IPR011989">
    <property type="entry name" value="ARM-like"/>
</dbReference>
<dbReference type="InterPro" id="IPR018936">
    <property type="entry name" value="PI3/4_kinase_CS"/>
</dbReference>
<dbReference type="InterPro" id="IPR000403">
    <property type="entry name" value="PI3/4_kinase_cat_dom"/>
</dbReference>
<dbReference type="PROSITE" id="PS51189">
    <property type="entry name" value="FAT"/>
    <property type="match status" value="1"/>
</dbReference>
<dbReference type="InterPro" id="IPR011990">
    <property type="entry name" value="TPR-like_helical_dom_sf"/>
</dbReference>
<dbReference type="GO" id="GO:0005737">
    <property type="term" value="C:cytoplasm"/>
    <property type="evidence" value="ECO:0007669"/>
    <property type="project" value="TreeGrafter"/>
</dbReference>
<evidence type="ECO:0000313" key="14">
    <source>
        <dbReference type="EMBL" id="CAI7993434.1"/>
    </source>
</evidence>
<comment type="caution">
    <text evidence="14">The sequence shown here is derived from an EMBL/GenBank/DDBJ whole genome shotgun (WGS) entry which is preliminary data.</text>
</comment>
<protein>
    <recommendedName>
        <fullName evidence="2">non-specific serine/threonine protein kinase</fullName>
        <ecNumber evidence="2">2.7.11.1</ecNumber>
    </recommendedName>
</protein>
<evidence type="ECO:0000256" key="4">
    <source>
        <dbReference type="ARBA" id="ARBA00022737"/>
    </source>
</evidence>
<evidence type="ECO:0000256" key="7">
    <source>
        <dbReference type="ARBA" id="ARBA00022840"/>
    </source>
</evidence>
<evidence type="ECO:0000256" key="11">
    <source>
        <dbReference type="SAM" id="MobiDB-lite"/>
    </source>
</evidence>
<dbReference type="SMART" id="SM01345">
    <property type="entry name" value="Rapamycin_bind"/>
    <property type="match status" value="1"/>
</dbReference>
<dbReference type="InterPro" id="IPR003151">
    <property type="entry name" value="PIK-rel_kinase_FAT"/>
</dbReference>
<dbReference type="InterPro" id="IPR021133">
    <property type="entry name" value="HEAT_type_2"/>
</dbReference>
<comment type="catalytic activity">
    <reaction evidence="9">
        <text>L-seryl-[protein] + ATP = O-phospho-L-seryl-[protein] + ADP + H(+)</text>
        <dbReference type="Rhea" id="RHEA:17989"/>
        <dbReference type="Rhea" id="RHEA-COMP:9863"/>
        <dbReference type="Rhea" id="RHEA-COMP:11604"/>
        <dbReference type="ChEBI" id="CHEBI:15378"/>
        <dbReference type="ChEBI" id="CHEBI:29999"/>
        <dbReference type="ChEBI" id="CHEBI:30616"/>
        <dbReference type="ChEBI" id="CHEBI:83421"/>
        <dbReference type="ChEBI" id="CHEBI:456216"/>
        <dbReference type="EC" id="2.7.11.1"/>
    </reaction>
</comment>
<feature type="compositionally biased region" description="Polar residues" evidence="11">
    <location>
        <begin position="839"/>
        <end position="851"/>
    </location>
</feature>
<name>A0AA35QWD0_GEOBA</name>
<dbReference type="PROSITE" id="PS50077">
    <property type="entry name" value="HEAT_REPEAT"/>
    <property type="match status" value="1"/>
</dbReference>
<dbReference type="GO" id="GO:0004674">
    <property type="term" value="F:protein serine/threonine kinase activity"/>
    <property type="evidence" value="ECO:0007669"/>
    <property type="project" value="UniProtKB-EC"/>
</dbReference>
<dbReference type="InterPro" id="IPR016024">
    <property type="entry name" value="ARM-type_fold"/>
</dbReference>
<feature type="repeat" description="HEAT" evidence="10">
    <location>
        <begin position="209"/>
        <end position="249"/>
    </location>
</feature>
<dbReference type="InterPro" id="IPR009076">
    <property type="entry name" value="FRB_dom"/>
</dbReference>
<dbReference type="InterPro" id="IPR011009">
    <property type="entry name" value="Kinase-like_dom_sf"/>
</dbReference>
<dbReference type="GO" id="GO:0031931">
    <property type="term" value="C:TORC1 complex"/>
    <property type="evidence" value="ECO:0007669"/>
    <property type="project" value="TreeGrafter"/>
</dbReference>
<evidence type="ECO:0000256" key="5">
    <source>
        <dbReference type="ARBA" id="ARBA00022741"/>
    </source>
</evidence>
<evidence type="ECO:0000313" key="15">
    <source>
        <dbReference type="Proteomes" id="UP001174909"/>
    </source>
</evidence>
<dbReference type="EC" id="2.7.11.1" evidence="2"/>
<dbReference type="Gene3D" id="1.25.10.10">
    <property type="entry name" value="Leucine-rich Repeat Variant"/>
    <property type="match status" value="1"/>
</dbReference>
<feature type="region of interest" description="Disordered" evidence="11">
    <location>
        <begin position="1"/>
        <end position="20"/>
    </location>
</feature>
<keyword evidence="5" id="KW-0547">Nucleotide-binding</keyword>
<comment type="similarity">
    <text evidence="1">Belongs to the PI3/PI4-kinase family.</text>
</comment>
<dbReference type="InterPro" id="IPR050517">
    <property type="entry name" value="DDR_Repair_Kinase"/>
</dbReference>
<dbReference type="Pfam" id="PF00454">
    <property type="entry name" value="PI3_PI4_kinase"/>
    <property type="match status" value="1"/>
</dbReference>
<dbReference type="InterPro" id="IPR057564">
    <property type="entry name" value="HEAT_ATR"/>
</dbReference>
<dbReference type="InterPro" id="IPR014009">
    <property type="entry name" value="PIK_FAT"/>
</dbReference>
<comment type="catalytic activity">
    <reaction evidence="8">
        <text>L-threonyl-[protein] + ATP = O-phospho-L-threonyl-[protein] + ADP + H(+)</text>
        <dbReference type="Rhea" id="RHEA:46608"/>
        <dbReference type="Rhea" id="RHEA-COMP:11060"/>
        <dbReference type="Rhea" id="RHEA-COMP:11605"/>
        <dbReference type="ChEBI" id="CHEBI:15378"/>
        <dbReference type="ChEBI" id="CHEBI:30013"/>
        <dbReference type="ChEBI" id="CHEBI:30616"/>
        <dbReference type="ChEBI" id="CHEBI:61977"/>
        <dbReference type="ChEBI" id="CHEBI:456216"/>
        <dbReference type="EC" id="2.7.11.1"/>
    </reaction>
</comment>
<feature type="non-terminal residue" evidence="14">
    <location>
        <position position="1"/>
    </location>
</feature>
<keyword evidence="4" id="KW-0677">Repeat</keyword>
<feature type="domain" description="PI3K/PI4K catalytic" evidence="12">
    <location>
        <begin position="1144"/>
        <end position="1258"/>
    </location>
</feature>
<keyword evidence="3" id="KW-0808">Transferase</keyword>
<dbReference type="Pfam" id="PF02259">
    <property type="entry name" value="FAT"/>
    <property type="match status" value="1"/>
</dbReference>
<evidence type="ECO:0000259" key="12">
    <source>
        <dbReference type="PROSITE" id="PS50290"/>
    </source>
</evidence>
<dbReference type="GO" id="GO:0005524">
    <property type="term" value="F:ATP binding"/>
    <property type="evidence" value="ECO:0007669"/>
    <property type="project" value="UniProtKB-KW"/>
</dbReference>
<organism evidence="14 15">
    <name type="scientific">Geodia barretti</name>
    <name type="common">Barrett's horny sponge</name>
    <dbReference type="NCBI Taxonomy" id="519541"/>
    <lineage>
        <taxon>Eukaryota</taxon>
        <taxon>Metazoa</taxon>
        <taxon>Porifera</taxon>
        <taxon>Demospongiae</taxon>
        <taxon>Heteroscleromorpha</taxon>
        <taxon>Tetractinellida</taxon>
        <taxon>Astrophorina</taxon>
        <taxon>Geodiidae</taxon>
        <taxon>Geodia</taxon>
    </lineage>
</organism>
<keyword evidence="15" id="KW-1185">Reference proteome</keyword>
<sequence>MGTPLSKPMDKTTPDVTAVGDQPVPAWSPCVWSQSGGFLLPLNCHQLPHENTQRPVLSLSTPHHAIQALGSYSKSGIKSVPYLPQVMPPFLHALCSCISTCGSTCSSSSPRSSQSSNNNARDYIRTSSSSFIREFWTTEHQHLQNTIILLIEKIVAGMGDELKIYIPRMVEPVLKLFLQDQSKMKISTQKMLAALQLCGASLDDYLHLLIPPIVKVFETDTNPTDVRRTALETIEKLSQTVNFSDYASQIIHSIVVVLDTSSELRPVAMDALCSLMTQLGQRYKIFIPMVKKVMTKNKYNYTNYELLLVRLLRDEPLSPEDDVDRQLKAGKSKSVEDDSAEIEAASFKKFPLEPNALTRAWSSVGRVSKEDWVEWLRRLGVELLKESPSPSLRSCWALAQAYNALARELFNAAFVSCWMELRRPTGHDLRQALTHQTIPEITQTILNLAEFMEHCEEATQKVQEKWYMSLNDWEAAYKAYTERQKQRPDDISLTLGKMRCLHAMGEWTRLYEMACESWGLGDDTTRQKMSVMASAAAWGLGQWESMEEYVRSIPKHTMEGSFYQALLHIHQKEFDDAQKCIDLSRDILVTELTTLATESYSRAYGVMVSIQLLSELEETVLCLMQSDRKTQLQQTWWNRLLGCQRNTEDWQRILQVRSIVLSQQEEIQSWVKFASICRRSDKMALSERTLRSILSHDPAYSTEEPLSDKYPSVTFAFVKHLWQTGERDRAFDFLSKFVRTLQPLTPATQNTQDTRLLARCYQKLGDWRLQLEERGGSVPSIGPAITAILQHYHRATEYNRSSYKAWHAWAFMNLQALLEHKKPSSGKAAVYSTPGEIGRSSSNDQQTTPTSESRDLHAPPTETKLITYACSAVHGFFRSISLSQQSSLQDTLRLLTLWFDYGHYPDVHDAVTDGLKTIDIDTWLQVIPQLIARIDHPRRLVAKLIHDLLTDVGKQHPQALIYPLTVASKSQSPMRRAAADTILQNMTEHSSRLVQQAILVSEELIRVAILWHEQWHEGLEDASRMYFGEHNVKAMFSILEPLHHRMERGPETLKEISFNHAYGRDLAEAYEWCKKYQSTANVKELTQAWELYYHVFRKISKQLPQLTTLELQYVSPKLMGCVDLELAVPGTYEPNQPVVHIRKVSATLNVITSKQRPRKLVIQGSNGRDYMFLLKGHEDLRQDERVMQLFGLVNTLLGNDPETFKRHLSIERYSVIPLSPNSGLIGWVPHCDTIHSLIRDYREKKKIMLNIEHRLMLQ</sequence>
<dbReference type="GO" id="GO:0080090">
    <property type="term" value="P:regulation of primary metabolic process"/>
    <property type="evidence" value="ECO:0007669"/>
    <property type="project" value="UniProtKB-ARBA"/>
</dbReference>
<evidence type="ECO:0000256" key="6">
    <source>
        <dbReference type="ARBA" id="ARBA00022777"/>
    </source>
</evidence>
<keyword evidence="6 14" id="KW-0418">Kinase</keyword>
<dbReference type="PANTHER" id="PTHR11139:SF9">
    <property type="entry name" value="SERINE_THREONINE-PROTEIN KINASE MTOR"/>
    <property type="match status" value="1"/>
</dbReference>
<dbReference type="Pfam" id="PF23593">
    <property type="entry name" value="HEAT_ATR"/>
    <property type="match status" value="1"/>
</dbReference>
<dbReference type="PROSITE" id="PS00915">
    <property type="entry name" value="PI3_4_KINASE_1"/>
    <property type="match status" value="1"/>
</dbReference>
<dbReference type="GO" id="GO:0044877">
    <property type="term" value="F:protein-containing complex binding"/>
    <property type="evidence" value="ECO:0007669"/>
    <property type="project" value="InterPro"/>
</dbReference>
<dbReference type="AlphaFoldDB" id="A0AA35QWD0"/>
<evidence type="ECO:0000256" key="9">
    <source>
        <dbReference type="ARBA" id="ARBA00048679"/>
    </source>
</evidence>
<dbReference type="SUPFAM" id="SSF47212">
    <property type="entry name" value="FKBP12-rapamycin-binding domain of FKBP-rapamycin-associated protein (FRAP)"/>
    <property type="match status" value="1"/>
</dbReference>
<dbReference type="InterPro" id="IPR036738">
    <property type="entry name" value="FRB_sf"/>
</dbReference>
<evidence type="ECO:0000256" key="8">
    <source>
        <dbReference type="ARBA" id="ARBA00047899"/>
    </source>
</evidence>
<dbReference type="PANTHER" id="PTHR11139">
    <property type="entry name" value="ATAXIA TELANGIECTASIA MUTATED ATM -RELATED"/>
    <property type="match status" value="1"/>
</dbReference>
<dbReference type="Pfam" id="PF08771">
    <property type="entry name" value="FRB_dom"/>
    <property type="match status" value="1"/>
</dbReference>
<dbReference type="EMBL" id="CASHTH010000189">
    <property type="protein sequence ID" value="CAI7993434.1"/>
    <property type="molecule type" value="Genomic_DNA"/>
</dbReference>
<dbReference type="Gene3D" id="1.25.40.10">
    <property type="entry name" value="Tetratricopeptide repeat domain"/>
    <property type="match status" value="1"/>
</dbReference>
<dbReference type="GO" id="GO:0016242">
    <property type="term" value="P:negative regulation of macroautophagy"/>
    <property type="evidence" value="ECO:0007669"/>
    <property type="project" value="TreeGrafter"/>
</dbReference>
<dbReference type="PROSITE" id="PS50290">
    <property type="entry name" value="PI3_4_KINASE_3"/>
    <property type="match status" value="1"/>
</dbReference>
<feature type="region of interest" description="Disordered" evidence="11">
    <location>
        <begin position="827"/>
        <end position="858"/>
    </location>
</feature>
<evidence type="ECO:0000256" key="2">
    <source>
        <dbReference type="ARBA" id="ARBA00012513"/>
    </source>
</evidence>
<evidence type="ECO:0000256" key="1">
    <source>
        <dbReference type="ARBA" id="ARBA00011031"/>
    </source>
</evidence>
<proteinExistence type="inferred from homology"/>
<dbReference type="Gene3D" id="1.20.120.150">
    <property type="entry name" value="FKBP12-rapamycin binding domain"/>
    <property type="match status" value="1"/>
</dbReference>
<reference evidence="14" key="1">
    <citation type="submission" date="2023-03" db="EMBL/GenBank/DDBJ databases">
        <authorList>
            <person name="Steffen K."/>
            <person name="Cardenas P."/>
        </authorList>
    </citation>
    <scope>NUCLEOTIDE SEQUENCE</scope>
</reference>
<dbReference type="Proteomes" id="UP001174909">
    <property type="component" value="Unassembled WGS sequence"/>
</dbReference>
<dbReference type="GO" id="GO:0031932">
    <property type="term" value="C:TORC2 complex"/>
    <property type="evidence" value="ECO:0007669"/>
    <property type="project" value="TreeGrafter"/>
</dbReference>
<gene>
    <name evidence="14" type="ORF">GBAR_LOCUS1256</name>
</gene>
<keyword evidence="7" id="KW-0067">ATP-binding</keyword>
<evidence type="ECO:0000256" key="3">
    <source>
        <dbReference type="ARBA" id="ARBA00022679"/>
    </source>
</evidence>
<dbReference type="GO" id="GO:0038202">
    <property type="term" value="P:TORC1 signaling"/>
    <property type="evidence" value="ECO:0007669"/>
    <property type="project" value="TreeGrafter"/>
</dbReference>